<dbReference type="EMBL" id="BRXE01000115">
    <property type="protein sequence ID" value="GLB86087.1"/>
    <property type="molecule type" value="Genomic_DNA"/>
</dbReference>
<feature type="compositionally biased region" description="Low complexity" evidence="1">
    <location>
        <begin position="845"/>
        <end position="860"/>
    </location>
</feature>
<proteinExistence type="predicted"/>
<dbReference type="EMBL" id="BRZI01000005">
    <property type="protein sequence ID" value="GLD29316.1"/>
    <property type="molecule type" value="Genomic_DNA"/>
</dbReference>
<comment type="caution">
    <text evidence="3">The sequence shown here is derived from an EMBL/GenBank/DDBJ whole genome shotgun (WGS) entry which is preliminary data.</text>
</comment>
<organism evidence="3 4">
    <name type="scientific">Mycobacterium kiyosense</name>
    <dbReference type="NCBI Taxonomy" id="2871094"/>
    <lineage>
        <taxon>Bacteria</taxon>
        <taxon>Bacillati</taxon>
        <taxon>Actinomycetota</taxon>
        <taxon>Actinomycetes</taxon>
        <taxon>Mycobacteriales</taxon>
        <taxon>Mycobacteriaceae</taxon>
        <taxon>Mycobacterium</taxon>
    </lineage>
</organism>
<evidence type="ECO:0000313" key="4">
    <source>
        <dbReference type="Proteomes" id="UP001064782"/>
    </source>
</evidence>
<evidence type="ECO:0000313" key="3">
    <source>
        <dbReference type="EMBL" id="GLD29316.1"/>
    </source>
</evidence>
<sequence length="1017" mass="110862">MAVLGAGIAGLTAAHELAERGFVVTVYEARRDERNGLGTEPPGTYPPVKLGGLAASQYSTVGTHNGSQAELRPFPGRRGQPRDPGRAAAGEHGFRFFPAYYLHIWDLFQRTPVYQLTQTADGTARWTATSRTVYDNVRRVVTKGTTVQGQPSLVFPSELPRSFAEFLGILSQFATLSFTPGDITTFQLRMLRYLATSPLRRARELQNMSAYDFLVGHDRTTGINQFFYTPPCDALLRHMPRILVALDSQWGDARTNLSTYLQLYLSMDRRDNKADGVLNGPTTESWLDHWYRHLVSLGVGFVHNKVTRLDPPAFHSSQPPHLRPRAGVTFADGTQVTPDYIVVAVDAPAAEYVTTALRAAGTGGTVARLDGYATIPPPPEGPLQPETTRPRQRRDPYSMDQMGRVPWDRFQTLCGIQYYFDTEFQLLRGHMLFSGTEWALSSINQTGFWEKRPSLDRDGHVSVLSVDIADFNTPSSHLVDEFGRGKAARDCTADEIAAEVWRQIVCALTSCAGSVGEEAMPWPVWYALDRSLIMADGPGQGRGRVVRNESPYLVPIVGDWNNRPGSDPWNPHGSSWSSAPSEDWWLEDLQQRNVWQARHGGYQVHNNSVVFAGTWNKTFTRVTSMEAACESGRHAVNAILDHYIWVESGGVDRRDKTTLDWKFPFGFLDQGLSSPIRLPTSAGDYCYVFDIENREPAETRALRTLDSKLCQQSLPHPLDSPVPFPLSPTFAGGPPMSMPFNDFNQQLLNYLQTGRQLLEQWTAMTAGSGFPVAPPMPAAAPFVPYGPPMPSMPSSAAVPPAPADYSQQLFGYLQAWRQFLESATGAAPAPTSVAWQPNAAPPTGAPANGPSPTGAPANGPGVPGAPGHYRPPDVPIPPADDNASKGAPPDDTAKGSGPTWPPPVDLPPSSYSLSQISSTGSDLAAMRAALGDPSAPIAPGNDFGYQIDRIHGPHEQSHPASLHPTEAAARAEVGSPFRSAMNRVQPTASPQPAPRSLFTRPGAQRVRPREAGETPSP</sequence>
<dbReference type="InterPro" id="IPR036188">
    <property type="entry name" value="FAD/NAD-bd_sf"/>
</dbReference>
<protein>
    <recommendedName>
        <fullName evidence="5">Oxidoreductase</fullName>
    </recommendedName>
</protein>
<evidence type="ECO:0000313" key="2">
    <source>
        <dbReference type="EMBL" id="GLB86087.1"/>
    </source>
</evidence>
<dbReference type="GO" id="GO:0016491">
    <property type="term" value="F:oxidoreductase activity"/>
    <property type="evidence" value="ECO:0007669"/>
    <property type="project" value="TreeGrafter"/>
</dbReference>
<dbReference type="InterPro" id="IPR050464">
    <property type="entry name" value="Zeta_carotene_desat/Oxidored"/>
</dbReference>
<feature type="region of interest" description="Disordered" evidence="1">
    <location>
        <begin position="829"/>
        <end position="921"/>
    </location>
</feature>
<dbReference type="Proteomes" id="UP001064782">
    <property type="component" value="Unassembled WGS sequence"/>
</dbReference>
<accession>A0A9P3Q1Q3</accession>
<dbReference type="AlphaFoldDB" id="A0A9P3Q1Q3"/>
<feature type="compositionally biased region" description="Basic and acidic residues" evidence="1">
    <location>
        <begin position="1007"/>
        <end position="1017"/>
    </location>
</feature>
<dbReference type="PANTHER" id="PTHR42923:SF46">
    <property type="entry name" value="AMINE OXIDASE"/>
    <property type="match status" value="1"/>
</dbReference>
<dbReference type="SUPFAM" id="SSF51905">
    <property type="entry name" value="FAD/NAD(P)-binding domain"/>
    <property type="match status" value="1"/>
</dbReference>
<dbReference type="Pfam" id="PF13450">
    <property type="entry name" value="NAD_binding_8"/>
    <property type="match status" value="1"/>
</dbReference>
<keyword evidence="4" id="KW-1185">Reference proteome</keyword>
<dbReference type="Gene3D" id="3.50.50.60">
    <property type="entry name" value="FAD/NAD(P)-binding domain"/>
    <property type="match status" value="1"/>
</dbReference>
<feature type="region of interest" description="Disordered" evidence="1">
    <location>
        <begin position="374"/>
        <end position="400"/>
    </location>
</feature>
<evidence type="ECO:0008006" key="5">
    <source>
        <dbReference type="Google" id="ProtNLM"/>
    </source>
</evidence>
<reference evidence="3" key="1">
    <citation type="submission" date="2022-08" db="EMBL/GenBank/DDBJ databases">
        <title>Mycobacterium kiyosense sp. nov., scotochromogenic slow-glowing species isolated from respiratory specimens.</title>
        <authorList>
            <person name="Fukano H."/>
            <person name="Kazumi Y."/>
            <person name="Sakagami N."/>
            <person name="Ato M."/>
            <person name="Mitarai S."/>
            <person name="Hoshino Y."/>
        </authorList>
    </citation>
    <scope>NUCLEOTIDE SEQUENCE</scope>
    <source>
        <strain evidence="3">1413</strain>
        <strain evidence="2">SRL2020-028</strain>
    </source>
</reference>
<dbReference type="Proteomes" id="UP001165663">
    <property type="component" value="Unassembled WGS sequence"/>
</dbReference>
<evidence type="ECO:0000256" key="1">
    <source>
        <dbReference type="SAM" id="MobiDB-lite"/>
    </source>
</evidence>
<dbReference type="PANTHER" id="PTHR42923">
    <property type="entry name" value="PROTOPORPHYRINOGEN OXIDASE"/>
    <property type="match status" value="1"/>
</dbReference>
<feature type="region of interest" description="Disordered" evidence="1">
    <location>
        <begin position="62"/>
        <end position="88"/>
    </location>
</feature>
<gene>
    <name evidence="3" type="ORF">Mkiyose1413_11990</name>
    <name evidence="2" type="ORF">SRL2020028_53430</name>
</gene>
<feature type="compositionally biased region" description="Basic and acidic residues" evidence="1">
    <location>
        <begin position="948"/>
        <end position="957"/>
    </location>
</feature>
<name>A0A9P3Q1Q3_9MYCO</name>
<feature type="region of interest" description="Disordered" evidence="1">
    <location>
        <begin position="935"/>
        <end position="1017"/>
    </location>
</feature>
<feature type="compositionally biased region" description="Low complexity" evidence="1">
    <location>
        <begin position="909"/>
        <end position="921"/>
    </location>
</feature>